<protein>
    <recommendedName>
        <fullName evidence="3">Glutamate dehydrogenase</fullName>
    </recommendedName>
</protein>
<dbReference type="Gene3D" id="3.40.50.10860">
    <property type="entry name" value="Leucine Dehydrogenase, chain A, domain 1"/>
    <property type="match status" value="1"/>
</dbReference>
<dbReference type="GO" id="GO:0006538">
    <property type="term" value="P:L-glutamate catabolic process"/>
    <property type="evidence" value="ECO:0007669"/>
    <property type="project" value="TreeGrafter"/>
</dbReference>
<dbReference type="Gene3D" id="3.40.50.720">
    <property type="entry name" value="NAD(P)-binding Rossmann-like Domain"/>
    <property type="match status" value="1"/>
</dbReference>
<proteinExistence type="inferred from homology"/>
<evidence type="ECO:0000256" key="2">
    <source>
        <dbReference type="ARBA" id="ARBA00023002"/>
    </source>
</evidence>
<dbReference type="GO" id="GO:0000166">
    <property type="term" value="F:nucleotide binding"/>
    <property type="evidence" value="ECO:0007669"/>
    <property type="project" value="UniProtKB-KW"/>
</dbReference>
<dbReference type="AlphaFoldDB" id="A1VM77"/>
<dbReference type="PIRSF" id="PIRSF000185">
    <property type="entry name" value="Glu_DH"/>
    <property type="match status" value="1"/>
</dbReference>
<dbReference type="eggNOG" id="COG0334">
    <property type="taxonomic scope" value="Bacteria"/>
</dbReference>
<feature type="domain" description="Glutamate/phenylalanine/leucine/valine/L-tryptophan dehydrogenase C-terminal" evidence="8">
    <location>
        <begin position="206"/>
        <end position="436"/>
    </location>
</feature>
<evidence type="ECO:0000313" key="9">
    <source>
        <dbReference type="EMBL" id="ABM36755.1"/>
    </source>
</evidence>
<keyword evidence="2 3" id="KW-0560">Oxidoreductase</keyword>
<dbReference type="EMBL" id="CP000529">
    <property type="protein sequence ID" value="ABM36755.1"/>
    <property type="molecule type" value="Genomic_DNA"/>
</dbReference>
<dbReference type="KEGG" id="pna:Pnap_1441"/>
<dbReference type="SUPFAM" id="SSF53223">
    <property type="entry name" value="Aminoacid dehydrogenase-like, N-terminal domain"/>
    <property type="match status" value="1"/>
</dbReference>
<dbReference type="SUPFAM" id="SSF51735">
    <property type="entry name" value="NAD(P)-binding Rossmann-fold domains"/>
    <property type="match status" value="1"/>
</dbReference>
<keyword evidence="10" id="KW-1185">Reference proteome</keyword>
<dbReference type="Gene3D" id="1.10.8.1210">
    <property type="match status" value="2"/>
</dbReference>
<dbReference type="FunFam" id="3.40.50.10860:FF:000003">
    <property type="entry name" value="Glutamate dehydrogenase"/>
    <property type="match status" value="1"/>
</dbReference>
<reference evidence="10" key="1">
    <citation type="journal article" date="2009" name="Environ. Microbiol.">
        <title>The genome of Polaromonas naphthalenivorans strain CJ2, isolated from coal tar-contaminated sediment, reveals physiological and metabolic versatility and evolution through extensive horizontal gene transfer.</title>
        <authorList>
            <person name="Yagi J.M."/>
            <person name="Sims D."/>
            <person name="Brettin T."/>
            <person name="Bruce D."/>
            <person name="Madsen E.L."/>
        </authorList>
    </citation>
    <scope>NUCLEOTIDE SEQUENCE [LARGE SCALE GENOMIC DNA]</scope>
    <source>
        <strain evidence="10">CJ2</strain>
    </source>
</reference>
<dbReference type="RefSeq" id="WP_011800842.1">
    <property type="nucleotide sequence ID" value="NC_008781.1"/>
</dbReference>
<feature type="binding site" evidence="5">
    <location>
        <position position="372"/>
    </location>
    <ligand>
        <name>substrate</name>
    </ligand>
</feature>
<sequence length="439" mass="47379">MSQAPAALGESPIAPASSLPSYLQADKLGPWGNYLQQVDRVIPHLGNLARWAETLKRPKRILIVDIPIHMDDGTVAHFEGYRVQHNVSRGPGKGGVRFHQDVTLSEVMALSAWMSVKNAAVNVPYGGAKGGIRVDPKKLSRGELERMTRRYTSEIGIIIGPNKDIPAPDVNTNEQIMAWMMDTYSMNTGSTSTGVVTGKPVDLGGSLGRREATGRGVFTVGTEAARHIGLDIATARVAVQGFGNVGGVAGKLFSETGARIIAVQDHGGTIFREAGLDVPALLQHVTDTGSVAGFADAEVLADEKFWDVDCDILIPAALEQQITAENAGRIKARMIIEGANGPTTPAADDILQERNVLVVPDVIANAGGVTVSYFEWVQDFSSFFWDEEEINARLVKIMKTAFAGVWQVAQEKKVSLRTATFIVACQRILHTRELRGLYP</sequence>
<dbReference type="SMART" id="SM00839">
    <property type="entry name" value="ELFV_dehydrog"/>
    <property type="match status" value="1"/>
</dbReference>
<dbReference type="InterPro" id="IPR033922">
    <property type="entry name" value="NAD_bind_Glu_DH"/>
</dbReference>
<feature type="active site" description="Proton donor" evidence="4">
    <location>
        <position position="129"/>
    </location>
</feature>
<keyword evidence="5" id="KW-0520">NAD</keyword>
<accession>A1VM77</accession>
<dbReference type="InterPro" id="IPR046346">
    <property type="entry name" value="Aminoacid_DH-like_N_sf"/>
</dbReference>
<dbReference type="InterPro" id="IPR033524">
    <property type="entry name" value="Glu/Leu/Phe/Val_DH_AS"/>
</dbReference>
<dbReference type="Pfam" id="PF00208">
    <property type="entry name" value="ELFV_dehydrog"/>
    <property type="match status" value="1"/>
</dbReference>
<dbReference type="InterPro" id="IPR006097">
    <property type="entry name" value="Glu/Leu/Phe/Val/Trp_DH_dimer"/>
</dbReference>
<evidence type="ECO:0000259" key="8">
    <source>
        <dbReference type="SMART" id="SM00839"/>
    </source>
</evidence>
<gene>
    <name evidence="9" type="ordered locus">Pnap_1441</name>
</gene>
<evidence type="ECO:0000256" key="3">
    <source>
        <dbReference type="PIRNR" id="PIRNR000185"/>
    </source>
</evidence>
<comment type="similarity">
    <text evidence="1 3 7">Belongs to the Glu/Leu/Phe/Val dehydrogenases family.</text>
</comment>
<feature type="site" description="Important for catalysis" evidence="6">
    <location>
        <position position="169"/>
    </location>
</feature>
<feature type="binding site" evidence="5">
    <location>
        <position position="244"/>
    </location>
    <ligand>
        <name>NAD(+)</name>
        <dbReference type="ChEBI" id="CHEBI:57540"/>
    </ligand>
</feature>
<dbReference type="PANTHER" id="PTHR11606">
    <property type="entry name" value="GLUTAMATE DEHYDROGENASE"/>
    <property type="match status" value="1"/>
</dbReference>
<feature type="binding site" evidence="5">
    <location>
        <position position="213"/>
    </location>
    <ligand>
        <name>NAD(+)</name>
        <dbReference type="ChEBI" id="CHEBI:57540"/>
    </ligand>
</feature>
<dbReference type="Proteomes" id="UP000000644">
    <property type="component" value="Chromosome"/>
</dbReference>
<dbReference type="OrthoDB" id="9803297at2"/>
<name>A1VM77_POLNA</name>
<evidence type="ECO:0000256" key="1">
    <source>
        <dbReference type="ARBA" id="ARBA00006382"/>
    </source>
</evidence>
<evidence type="ECO:0000313" key="10">
    <source>
        <dbReference type="Proteomes" id="UP000000644"/>
    </source>
</evidence>
<organism evidence="9 10">
    <name type="scientific">Polaromonas naphthalenivorans (strain CJ2)</name>
    <dbReference type="NCBI Taxonomy" id="365044"/>
    <lineage>
        <taxon>Bacteria</taxon>
        <taxon>Pseudomonadati</taxon>
        <taxon>Pseudomonadota</taxon>
        <taxon>Betaproteobacteria</taxon>
        <taxon>Burkholderiales</taxon>
        <taxon>Comamonadaceae</taxon>
        <taxon>Polaromonas</taxon>
    </lineage>
</organism>
<dbReference type="PROSITE" id="PS00074">
    <property type="entry name" value="GLFV_DEHYDROGENASE"/>
    <property type="match status" value="1"/>
</dbReference>
<dbReference type="PRINTS" id="PR00082">
    <property type="entry name" value="GLFDHDRGNASE"/>
</dbReference>
<feature type="binding site" evidence="5">
    <location>
        <position position="93"/>
    </location>
    <ligand>
        <name>substrate</name>
    </ligand>
</feature>
<dbReference type="STRING" id="365044.Pnap_1441"/>
<dbReference type="InterPro" id="IPR006096">
    <property type="entry name" value="Glu/Leu/Phe/Val/Trp_DH_C"/>
</dbReference>
<dbReference type="GO" id="GO:0004352">
    <property type="term" value="F:glutamate dehydrogenase (NAD+) activity"/>
    <property type="evidence" value="ECO:0007669"/>
    <property type="project" value="TreeGrafter"/>
</dbReference>
<dbReference type="InterPro" id="IPR006095">
    <property type="entry name" value="Glu/Leu/Phe/Val/Trp_DH"/>
</dbReference>
<dbReference type="HOGENOM" id="CLU_025763_1_2_4"/>
<evidence type="ECO:0000256" key="4">
    <source>
        <dbReference type="PIRSR" id="PIRSR000185-1"/>
    </source>
</evidence>
<feature type="binding site" evidence="5">
    <location>
        <position position="117"/>
    </location>
    <ligand>
        <name>substrate</name>
    </ligand>
</feature>
<dbReference type="Pfam" id="PF02812">
    <property type="entry name" value="ELFV_dehydrog_N"/>
    <property type="match status" value="1"/>
</dbReference>
<keyword evidence="5" id="KW-0547">Nucleotide-binding</keyword>
<evidence type="ECO:0000256" key="5">
    <source>
        <dbReference type="PIRSR" id="PIRSR000185-2"/>
    </source>
</evidence>
<dbReference type="InterPro" id="IPR036291">
    <property type="entry name" value="NAD(P)-bd_dom_sf"/>
</dbReference>
<dbReference type="PANTHER" id="PTHR11606:SF13">
    <property type="entry name" value="GLUTAMATE DEHYDROGENASE 1, MITOCHONDRIAL"/>
    <property type="match status" value="1"/>
</dbReference>
<dbReference type="CDD" id="cd01076">
    <property type="entry name" value="NAD_bind_1_Glu_DH"/>
    <property type="match status" value="1"/>
</dbReference>
<evidence type="ECO:0000256" key="6">
    <source>
        <dbReference type="PIRSR" id="PIRSR000185-3"/>
    </source>
</evidence>
<dbReference type="InterPro" id="IPR014362">
    <property type="entry name" value="Glu_DH"/>
</dbReference>
<evidence type="ECO:0000256" key="7">
    <source>
        <dbReference type="RuleBase" id="RU004417"/>
    </source>
</evidence>